<gene>
    <name evidence="1" type="ORF">CEXT_183821</name>
</gene>
<accession>A0AAV4MH73</accession>
<keyword evidence="2" id="KW-1185">Reference proteome</keyword>
<evidence type="ECO:0000313" key="2">
    <source>
        <dbReference type="Proteomes" id="UP001054945"/>
    </source>
</evidence>
<dbReference type="Proteomes" id="UP001054945">
    <property type="component" value="Unassembled WGS sequence"/>
</dbReference>
<reference evidence="1 2" key="1">
    <citation type="submission" date="2021-06" db="EMBL/GenBank/DDBJ databases">
        <title>Caerostris extrusa draft genome.</title>
        <authorList>
            <person name="Kono N."/>
            <person name="Arakawa K."/>
        </authorList>
    </citation>
    <scope>NUCLEOTIDE SEQUENCE [LARGE SCALE GENOMIC DNA]</scope>
</reference>
<dbReference type="AlphaFoldDB" id="A0AAV4MH73"/>
<comment type="caution">
    <text evidence="1">The sequence shown here is derived from an EMBL/GenBank/DDBJ whole genome shotgun (WGS) entry which is preliminary data.</text>
</comment>
<name>A0AAV4MH73_CAEEX</name>
<proteinExistence type="predicted"/>
<dbReference type="EMBL" id="BPLR01002215">
    <property type="protein sequence ID" value="GIX71361.1"/>
    <property type="molecule type" value="Genomic_DNA"/>
</dbReference>
<protein>
    <submittedName>
        <fullName evidence="1">Uncharacterized protein</fullName>
    </submittedName>
</protein>
<sequence>MVRIAINKSFVTGTSTPQVHHKKDGAFTLNPRYIIAVNNKHLKMVIIDVAHNFILVPNVRNFQSTDLSTTSGIKTFEYTSLVPRMTWKFTTLSTKPF</sequence>
<organism evidence="1 2">
    <name type="scientific">Caerostris extrusa</name>
    <name type="common">Bark spider</name>
    <name type="synonym">Caerostris bankana</name>
    <dbReference type="NCBI Taxonomy" id="172846"/>
    <lineage>
        <taxon>Eukaryota</taxon>
        <taxon>Metazoa</taxon>
        <taxon>Ecdysozoa</taxon>
        <taxon>Arthropoda</taxon>
        <taxon>Chelicerata</taxon>
        <taxon>Arachnida</taxon>
        <taxon>Araneae</taxon>
        <taxon>Araneomorphae</taxon>
        <taxon>Entelegynae</taxon>
        <taxon>Araneoidea</taxon>
        <taxon>Araneidae</taxon>
        <taxon>Caerostris</taxon>
    </lineage>
</organism>
<evidence type="ECO:0000313" key="1">
    <source>
        <dbReference type="EMBL" id="GIX71361.1"/>
    </source>
</evidence>